<evidence type="ECO:0000256" key="1">
    <source>
        <dbReference type="SAM" id="MobiDB-lite"/>
    </source>
</evidence>
<feature type="region of interest" description="Disordered" evidence="1">
    <location>
        <begin position="558"/>
        <end position="577"/>
    </location>
</feature>
<reference evidence="4" key="2">
    <citation type="submission" date="2015-01" db="EMBL/GenBank/DDBJ databases">
        <title>Evolutionary Origins and Diversification of the Mycorrhizal Mutualists.</title>
        <authorList>
            <consortium name="DOE Joint Genome Institute"/>
            <consortium name="Mycorrhizal Genomics Consortium"/>
            <person name="Kohler A."/>
            <person name="Kuo A."/>
            <person name="Nagy L.G."/>
            <person name="Floudas D."/>
            <person name="Copeland A."/>
            <person name="Barry K.W."/>
            <person name="Cichocki N."/>
            <person name="Veneault-Fourrey C."/>
            <person name="LaButti K."/>
            <person name="Lindquist E.A."/>
            <person name="Lipzen A."/>
            <person name="Lundell T."/>
            <person name="Morin E."/>
            <person name="Murat C."/>
            <person name="Riley R."/>
            <person name="Ohm R."/>
            <person name="Sun H."/>
            <person name="Tunlid A."/>
            <person name="Henrissat B."/>
            <person name="Grigoriev I.V."/>
            <person name="Hibbett D.S."/>
            <person name="Martin F."/>
        </authorList>
    </citation>
    <scope>NUCLEOTIDE SEQUENCE [LARGE SCALE GENOMIC DNA]</scope>
    <source>
        <strain evidence="4">MAFF 305830</strain>
    </source>
</reference>
<dbReference type="HOGENOM" id="CLU_303280_0_0_1"/>
<evidence type="ECO:0000313" key="3">
    <source>
        <dbReference type="EMBL" id="KIM25568.1"/>
    </source>
</evidence>
<accession>A0A0C2WGP4</accession>
<evidence type="ECO:0000259" key="2">
    <source>
        <dbReference type="Pfam" id="PF25995"/>
    </source>
</evidence>
<dbReference type="AlphaFoldDB" id="A0A0C2WGP4"/>
<dbReference type="InterPro" id="IPR059025">
    <property type="entry name" value="STB6_N"/>
</dbReference>
<feature type="compositionally biased region" description="Basic residues" evidence="1">
    <location>
        <begin position="660"/>
        <end position="676"/>
    </location>
</feature>
<name>A0A0C2WGP4_SERVB</name>
<feature type="domain" description="STB6-like N-terminal" evidence="2">
    <location>
        <begin position="77"/>
        <end position="200"/>
    </location>
</feature>
<feature type="region of interest" description="Disordered" evidence="1">
    <location>
        <begin position="660"/>
        <end position="684"/>
    </location>
</feature>
<feature type="compositionally biased region" description="Basic and acidic residues" evidence="1">
    <location>
        <begin position="462"/>
        <end position="486"/>
    </location>
</feature>
<keyword evidence="4" id="KW-1185">Reference proteome</keyword>
<reference evidence="3 4" key="1">
    <citation type="submission" date="2014-04" db="EMBL/GenBank/DDBJ databases">
        <authorList>
            <consortium name="DOE Joint Genome Institute"/>
            <person name="Kuo A."/>
            <person name="Zuccaro A."/>
            <person name="Kohler A."/>
            <person name="Nagy L.G."/>
            <person name="Floudas D."/>
            <person name="Copeland A."/>
            <person name="Barry K.W."/>
            <person name="Cichocki N."/>
            <person name="Veneault-Fourrey C."/>
            <person name="LaButti K."/>
            <person name="Lindquist E.A."/>
            <person name="Lipzen A."/>
            <person name="Lundell T."/>
            <person name="Morin E."/>
            <person name="Murat C."/>
            <person name="Sun H."/>
            <person name="Tunlid A."/>
            <person name="Henrissat B."/>
            <person name="Grigoriev I.V."/>
            <person name="Hibbett D.S."/>
            <person name="Martin F."/>
            <person name="Nordberg H.P."/>
            <person name="Cantor M.N."/>
            <person name="Hua S.X."/>
        </authorList>
    </citation>
    <scope>NUCLEOTIDE SEQUENCE [LARGE SCALE GENOMIC DNA]</scope>
    <source>
        <strain evidence="3 4">MAFF 305830</strain>
    </source>
</reference>
<dbReference type="EMBL" id="KN824313">
    <property type="protein sequence ID" value="KIM25568.1"/>
    <property type="molecule type" value="Genomic_DNA"/>
</dbReference>
<dbReference type="OrthoDB" id="19806at2759"/>
<dbReference type="GO" id="GO:0070822">
    <property type="term" value="C:Sin3-type complex"/>
    <property type="evidence" value="ECO:0007669"/>
    <property type="project" value="TreeGrafter"/>
</dbReference>
<dbReference type="Proteomes" id="UP000054097">
    <property type="component" value="Unassembled WGS sequence"/>
</dbReference>
<evidence type="ECO:0000313" key="4">
    <source>
        <dbReference type="Proteomes" id="UP000054097"/>
    </source>
</evidence>
<gene>
    <name evidence="3" type="ORF">M408DRAFT_331115</name>
</gene>
<dbReference type="PANTHER" id="PTHR31011">
    <property type="entry name" value="PROTEIN STB2-RELATED"/>
    <property type="match status" value="1"/>
</dbReference>
<organism evidence="3 4">
    <name type="scientific">Serendipita vermifera MAFF 305830</name>
    <dbReference type="NCBI Taxonomy" id="933852"/>
    <lineage>
        <taxon>Eukaryota</taxon>
        <taxon>Fungi</taxon>
        <taxon>Dikarya</taxon>
        <taxon>Basidiomycota</taxon>
        <taxon>Agaricomycotina</taxon>
        <taxon>Agaricomycetes</taxon>
        <taxon>Sebacinales</taxon>
        <taxon>Serendipitaceae</taxon>
        <taxon>Serendipita</taxon>
    </lineage>
</organism>
<dbReference type="InterPro" id="IPR038919">
    <property type="entry name" value="STB2/STB2"/>
</dbReference>
<proteinExistence type="predicted"/>
<dbReference type="PANTHER" id="PTHR31011:SF2">
    <property type="entry name" value="PROTEIN STB2-RELATED"/>
    <property type="match status" value="1"/>
</dbReference>
<feature type="region of interest" description="Disordered" evidence="1">
    <location>
        <begin position="458"/>
        <end position="494"/>
    </location>
</feature>
<sequence>MTSLSLAEAVSPASQPLTLVIPTIRAPKVSRRQDALFSKTGKHQSNRLKGHRSAHSASLDVLPPAPVVESWVSPLGKFDIEQDATELEGYQMYAVEKWVVDRSKFMKVVIVFTGNPQDVITVTVITPSATLRNDQAQEEYDGAVRELRRDGARPRQTVLGLIMITSLANFRSDLNIVKIPQGSFLDARDTLYVNINLLRLGCSGRTALTLDPPTEAIQEKFRQLYSIPVIAVQRLSFETVVLEFVRLIQSALIIFDLFDFNYERDGLLCDTVVDSVQRWTLEIGEKLEELALEPADRVLDPPVVAGILSVIASIRSKMIAILPAGANVPRDPFQYPRLFTESLALVSPEHLAFADQNGTPRAFLSAALVDYINRQYKRKTVEVKPYRLPALKPASLVNLLPTDPFSGPVAGGSKSAPETVVVETSDLIAFSKSSSVISKDPVESLHLVWTGRMGPRLAHAKHTQEIEDRRAAEERDAENKSDAKSGEDEDRFPKQGLSAGLSAIKQRSQGISARLTNLPSLQSGGRKKMSIDGASLFPPFTSSPRLSPDIWGPRRTLDHEPSPFIPEEPRSMSADEGRKRHRPFLSSIGMHSALSGNFSMSTLTTTPIEIHSQRPKTKSLDISPIRKRDERKVPILWGPTSPSLPLEMMSDEEDIRQSRVRRKKHAGVHQALKRRQSFNDAERRREKPHLTLEQLRIDMHFCATLNEVKRRRQRLKLATEAIEEFMRPLSTVRDIMKKGMDLQKARRNELNSKVDNIMPAVEDLKAIRALQLDIRRLSSAPVSREAPFKANAIAATESLKSSKYKASSDISRISELKAEVRRHREQLWQQRRLAYLPPETKKDEEDLTLSLGSKCPFLWSFQFLYKLMLLTILWAGMLRRGELNAIADDGWRRSTAFGARLDLKGRTQGDIDIFAEEEKEDSQLDWKVKTLLISAQSFASL</sequence>
<dbReference type="Pfam" id="PF25995">
    <property type="entry name" value="STB6_N"/>
    <property type="match status" value="1"/>
</dbReference>
<dbReference type="STRING" id="933852.A0A0C2WGP4"/>
<protein>
    <recommendedName>
        <fullName evidence="2">STB6-like N-terminal domain-containing protein</fullName>
    </recommendedName>
</protein>